<evidence type="ECO:0000256" key="8">
    <source>
        <dbReference type="SAM" id="MobiDB-lite"/>
    </source>
</evidence>
<dbReference type="GO" id="GO:1902977">
    <property type="term" value="P:mitotic DNA replication preinitiation complex assembly"/>
    <property type="evidence" value="ECO:0007669"/>
    <property type="project" value="TreeGrafter"/>
</dbReference>
<evidence type="ECO:0000256" key="5">
    <source>
        <dbReference type="ARBA" id="ARBA00023242"/>
    </source>
</evidence>
<dbReference type="OrthoDB" id="8775810at2759"/>
<feature type="region of interest" description="Disordered" evidence="8">
    <location>
        <begin position="100"/>
        <end position="259"/>
    </location>
</feature>
<comment type="subcellular location">
    <subcellularLocation>
        <location evidence="1 7">Nucleus</location>
    </subcellularLocation>
</comment>
<dbReference type="Proteomes" id="UP000076727">
    <property type="component" value="Unassembled WGS sequence"/>
</dbReference>
<feature type="compositionally biased region" description="Pro residues" evidence="8">
    <location>
        <begin position="568"/>
        <end position="577"/>
    </location>
</feature>
<keyword evidence="5 7" id="KW-0539">Nucleus</keyword>
<keyword evidence="10" id="KW-1185">Reference proteome</keyword>
<gene>
    <name evidence="9" type="ORF">DAEQUDRAFT_20631</name>
</gene>
<dbReference type="GO" id="GO:0031261">
    <property type="term" value="C:DNA replication preinitiation complex"/>
    <property type="evidence" value="ECO:0007669"/>
    <property type="project" value="TreeGrafter"/>
</dbReference>
<dbReference type="InterPro" id="IPR040203">
    <property type="entry name" value="Sld2"/>
</dbReference>
<sequence>MSIVRQAPRLHDRVHIVSGIGHVPTPNASTRAASSPKRVHRSSPSLDSVMDVAALRAELKAWEREFRTRHSRNPTIEEIKDQPAIAAKYKLYKSLSKSVSSSSLAKASSTRPSTPPRSQSRQTTHTSSSSLLPKARAIKVDPPIQTTNPFSPVKRKPRPARSDSPPVISSNKLSEHASHLNPFTTPTKAKSTTKLKPSAPRRSLSPDPFPLIQASQVTQSPSAPVRTPSSRSAVTRARKRLRGEPVSPSPVKEKRTRVGSQRALNFTTTLLDSDEEDAQFPHADGIANETFLEATPMKPPPGGKSFRVLFDEVLPTSRDASRQSTIRTLSRTASAVPKPNSLSSKRARSRAMSPSSSEDENDEWENGMKLESLMSSANGFHVVKKPAPQPKRPSNGPGKTFQAAVLPDKDDLRAEKGPPRGPAPKDPLPRGKTPSGPVDAISAGRPTGKRPRSDGGDISTGIGAGGLNETYGVDHVPFLPPSPPRPDGSYPRTGIAVDKGKGRASAAFSRKKARLLEQLGGEDIDDDSVGSEDGEGQVKLREHSWNAPRRQAAAIFDELDDPEFQWPAHPPHSPDSPPTGFAAAEEGTMEVNLRDDLRRILALSSQKRTEAEERRLVSAILYGRRESHYDAKGMEVWDVGEMSEGTEGVGDGEDDWEGEPVPWEVGEL</sequence>
<evidence type="ECO:0000256" key="1">
    <source>
        <dbReference type="ARBA" id="ARBA00004123"/>
    </source>
</evidence>
<proteinExistence type="inferred from homology"/>
<dbReference type="GO" id="GO:0000727">
    <property type="term" value="P:double-strand break repair via break-induced replication"/>
    <property type="evidence" value="ECO:0007669"/>
    <property type="project" value="TreeGrafter"/>
</dbReference>
<keyword evidence="6 7" id="KW-0131">Cell cycle</keyword>
<evidence type="ECO:0000256" key="6">
    <source>
        <dbReference type="ARBA" id="ARBA00023306"/>
    </source>
</evidence>
<feature type="compositionally biased region" description="Basic and acidic residues" evidence="8">
    <location>
        <begin position="407"/>
        <end position="418"/>
    </location>
</feature>
<dbReference type="GO" id="GO:0003697">
    <property type="term" value="F:single-stranded DNA binding"/>
    <property type="evidence" value="ECO:0007669"/>
    <property type="project" value="TreeGrafter"/>
</dbReference>
<feature type="region of interest" description="Disordered" evidence="8">
    <location>
        <begin position="643"/>
        <end position="668"/>
    </location>
</feature>
<dbReference type="CDD" id="cd22289">
    <property type="entry name" value="RecQL4_SLD2_NTD"/>
    <property type="match status" value="1"/>
</dbReference>
<dbReference type="PANTHER" id="PTHR28124">
    <property type="entry name" value="DNA REPLICATION REGULATOR SLD2"/>
    <property type="match status" value="1"/>
</dbReference>
<dbReference type="STRING" id="1314783.A0A165UL83"/>
<reference evidence="9 10" key="1">
    <citation type="journal article" date="2016" name="Mol. Biol. Evol.">
        <title>Comparative Genomics of Early-Diverging Mushroom-Forming Fungi Provides Insights into the Origins of Lignocellulose Decay Capabilities.</title>
        <authorList>
            <person name="Nagy L.G."/>
            <person name="Riley R."/>
            <person name="Tritt A."/>
            <person name="Adam C."/>
            <person name="Daum C."/>
            <person name="Floudas D."/>
            <person name="Sun H."/>
            <person name="Yadav J.S."/>
            <person name="Pangilinan J."/>
            <person name="Larsson K.H."/>
            <person name="Matsuura K."/>
            <person name="Barry K."/>
            <person name="Labutti K."/>
            <person name="Kuo R."/>
            <person name="Ohm R.A."/>
            <person name="Bhattacharya S.S."/>
            <person name="Shirouzu T."/>
            <person name="Yoshinaga Y."/>
            <person name="Martin F.M."/>
            <person name="Grigoriev I.V."/>
            <person name="Hibbett D.S."/>
        </authorList>
    </citation>
    <scope>NUCLEOTIDE SEQUENCE [LARGE SCALE GENOMIC DNA]</scope>
    <source>
        <strain evidence="9 10">L-15889</strain>
    </source>
</reference>
<evidence type="ECO:0000256" key="4">
    <source>
        <dbReference type="ARBA" id="ARBA00022705"/>
    </source>
</evidence>
<feature type="compositionally biased region" description="Low complexity" evidence="8">
    <location>
        <begin position="100"/>
        <end position="130"/>
    </location>
</feature>
<feature type="compositionally biased region" description="Polar residues" evidence="8">
    <location>
        <begin position="181"/>
        <end position="195"/>
    </location>
</feature>
<feature type="compositionally biased region" description="Polar residues" evidence="8">
    <location>
        <begin position="213"/>
        <end position="233"/>
    </location>
</feature>
<evidence type="ECO:0000313" key="9">
    <source>
        <dbReference type="EMBL" id="KZT75080.1"/>
    </source>
</evidence>
<comment type="similarity">
    <text evidence="2 7">Belongs to the SLD2 family.</text>
</comment>
<keyword evidence="4 7" id="KW-0235">DNA replication</keyword>
<feature type="region of interest" description="Disordered" evidence="8">
    <location>
        <begin position="562"/>
        <end position="585"/>
    </location>
</feature>
<dbReference type="EMBL" id="KV429032">
    <property type="protein sequence ID" value="KZT75080.1"/>
    <property type="molecule type" value="Genomic_DNA"/>
</dbReference>
<evidence type="ECO:0000256" key="3">
    <source>
        <dbReference type="ARBA" id="ARBA00018363"/>
    </source>
</evidence>
<dbReference type="AlphaFoldDB" id="A0A165UL83"/>
<accession>A0A165UL83</accession>
<dbReference type="GO" id="GO:0003688">
    <property type="term" value="F:DNA replication origin binding"/>
    <property type="evidence" value="ECO:0007669"/>
    <property type="project" value="TreeGrafter"/>
</dbReference>
<feature type="compositionally biased region" description="Polar residues" evidence="8">
    <location>
        <begin position="322"/>
        <end position="333"/>
    </location>
</feature>
<feature type="region of interest" description="Disordered" evidence="8">
    <location>
        <begin position="20"/>
        <end position="45"/>
    </location>
</feature>
<dbReference type="PANTHER" id="PTHR28124:SF1">
    <property type="entry name" value="DNA REPLICATION REGULATOR SLD2"/>
    <property type="match status" value="1"/>
</dbReference>
<dbReference type="Pfam" id="PF11719">
    <property type="entry name" value="Drc1-Sld2"/>
    <property type="match status" value="1"/>
</dbReference>
<evidence type="ECO:0000256" key="7">
    <source>
        <dbReference type="RuleBase" id="RU367067"/>
    </source>
</evidence>
<name>A0A165UL83_9APHY</name>
<evidence type="ECO:0000256" key="2">
    <source>
        <dbReference type="ARBA" id="ARBA00007276"/>
    </source>
</evidence>
<organism evidence="9 10">
    <name type="scientific">Daedalea quercina L-15889</name>
    <dbReference type="NCBI Taxonomy" id="1314783"/>
    <lineage>
        <taxon>Eukaryota</taxon>
        <taxon>Fungi</taxon>
        <taxon>Dikarya</taxon>
        <taxon>Basidiomycota</taxon>
        <taxon>Agaricomycotina</taxon>
        <taxon>Agaricomycetes</taxon>
        <taxon>Polyporales</taxon>
        <taxon>Fomitopsis</taxon>
    </lineage>
</organism>
<comment type="function">
    <text evidence="7">Has a role in the initiation of DNA replication. Required at S-phase checkpoint.</text>
</comment>
<dbReference type="Gene3D" id="1.10.10.1460">
    <property type="match status" value="1"/>
</dbReference>
<dbReference type="InterPro" id="IPR021110">
    <property type="entry name" value="DNA_rep_checkpnt_protein"/>
</dbReference>
<feature type="region of interest" description="Disordered" evidence="8">
    <location>
        <begin position="317"/>
        <end position="508"/>
    </location>
</feature>
<dbReference type="GO" id="GO:0006270">
    <property type="term" value="P:DNA replication initiation"/>
    <property type="evidence" value="ECO:0007669"/>
    <property type="project" value="UniProtKB-UniRule"/>
</dbReference>
<protein>
    <recommendedName>
        <fullName evidence="3 7">DNA replication regulator SLD2</fullName>
    </recommendedName>
</protein>
<evidence type="ECO:0000313" key="10">
    <source>
        <dbReference type="Proteomes" id="UP000076727"/>
    </source>
</evidence>